<keyword evidence="8 11" id="KW-0808">Transferase</keyword>
<dbReference type="CDD" id="cd13593">
    <property type="entry name" value="PBP2_HisGL3"/>
    <property type="match status" value="1"/>
</dbReference>
<feature type="domain" description="ATP phosphoribosyltransferase catalytic" evidence="12">
    <location>
        <begin position="54"/>
        <end position="224"/>
    </location>
</feature>
<evidence type="ECO:0000256" key="6">
    <source>
        <dbReference type="ARBA" id="ARBA00022605"/>
    </source>
</evidence>
<dbReference type="GO" id="GO:0000287">
    <property type="term" value="F:magnesium ion binding"/>
    <property type="evidence" value="ECO:0007669"/>
    <property type="project" value="UniProtKB-UniRule"/>
</dbReference>
<evidence type="ECO:0000256" key="7">
    <source>
        <dbReference type="ARBA" id="ARBA00022676"/>
    </source>
</evidence>
<dbReference type="GO" id="GO:0003879">
    <property type="term" value="F:ATP phosphoribosyltransferase activity"/>
    <property type="evidence" value="ECO:0007669"/>
    <property type="project" value="UniProtKB-UniRule"/>
</dbReference>
<keyword evidence="11" id="KW-0067">ATP-binding</keyword>
<evidence type="ECO:0000256" key="4">
    <source>
        <dbReference type="ARBA" id="ARBA00011946"/>
    </source>
</evidence>
<evidence type="ECO:0000256" key="11">
    <source>
        <dbReference type="HAMAP-Rule" id="MF_00079"/>
    </source>
</evidence>
<comment type="pathway">
    <text evidence="2 11">Amino-acid biosynthesis; L-histidine biosynthesis; L-histidine from 5-phospho-alpha-D-ribose 1-diphosphate: step 1/9.</text>
</comment>
<keyword evidence="7 11" id="KW-0328">Glycosyltransferase</keyword>
<keyword evidence="11" id="KW-0547">Nucleotide-binding</keyword>
<name>A0AA42B9F9_9BACT</name>
<dbReference type="PROSITE" id="PS01316">
    <property type="entry name" value="ATP_P_PHORIBOSYLTR"/>
    <property type="match status" value="1"/>
</dbReference>
<dbReference type="Pfam" id="PF08029">
    <property type="entry name" value="HisG_C"/>
    <property type="match status" value="1"/>
</dbReference>
<dbReference type="Gene3D" id="3.40.190.10">
    <property type="entry name" value="Periplasmic binding protein-like II"/>
    <property type="match status" value="2"/>
</dbReference>
<dbReference type="EMBL" id="JAMSLR010000002">
    <property type="protein sequence ID" value="MCM8748247.1"/>
    <property type="molecule type" value="Genomic_DNA"/>
</dbReference>
<feature type="domain" description="Histidine biosynthesis HisG C-terminal" evidence="13">
    <location>
        <begin position="236"/>
        <end position="315"/>
    </location>
</feature>
<accession>A0AA42B9F9</accession>
<dbReference type="InterPro" id="IPR020621">
    <property type="entry name" value="ATP-PRT_HisG_long"/>
</dbReference>
<keyword evidence="11" id="KW-0963">Cytoplasm</keyword>
<dbReference type="GO" id="GO:0000105">
    <property type="term" value="P:L-histidine biosynthetic process"/>
    <property type="evidence" value="ECO:0007669"/>
    <property type="project" value="UniProtKB-UniRule"/>
</dbReference>
<organism evidence="14 15">
    <name type="scientific">Thermalbibacter longus</name>
    <dbReference type="NCBI Taxonomy" id="2951981"/>
    <lineage>
        <taxon>Bacteria</taxon>
        <taxon>Pseudomonadati</taxon>
        <taxon>Thermomicrobiota</taxon>
        <taxon>Thermomicrobia</taxon>
        <taxon>Thermomicrobiales</taxon>
        <taxon>Thermomicrobiaceae</taxon>
        <taxon>Thermalbibacter</taxon>
    </lineage>
</organism>
<evidence type="ECO:0000313" key="14">
    <source>
        <dbReference type="EMBL" id="MCM8748247.1"/>
    </source>
</evidence>
<evidence type="ECO:0000256" key="9">
    <source>
        <dbReference type="ARBA" id="ARBA00023102"/>
    </source>
</evidence>
<dbReference type="Proteomes" id="UP001165306">
    <property type="component" value="Unassembled WGS sequence"/>
</dbReference>
<dbReference type="GO" id="GO:0005737">
    <property type="term" value="C:cytoplasm"/>
    <property type="evidence" value="ECO:0007669"/>
    <property type="project" value="UniProtKB-SubCell"/>
</dbReference>
<dbReference type="SUPFAM" id="SSF53850">
    <property type="entry name" value="Periplasmic binding protein-like II"/>
    <property type="match status" value="1"/>
</dbReference>
<comment type="cofactor">
    <cofactor evidence="11">
        <name>Mg(2+)</name>
        <dbReference type="ChEBI" id="CHEBI:18420"/>
    </cofactor>
</comment>
<dbReference type="GO" id="GO:0005524">
    <property type="term" value="F:ATP binding"/>
    <property type="evidence" value="ECO:0007669"/>
    <property type="project" value="UniProtKB-KW"/>
</dbReference>
<reference evidence="14" key="1">
    <citation type="submission" date="2022-06" db="EMBL/GenBank/DDBJ databases">
        <title>CFH 74404 Thermomicrobiaceae sp.</title>
        <authorList>
            <person name="Ming H."/>
            <person name="Li W.-J."/>
            <person name="Zhao Z."/>
        </authorList>
    </citation>
    <scope>NUCLEOTIDE SEQUENCE</scope>
    <source>
        <strain evidence="14">CFH 74404</strain>
    </source>
</reference>
<dbReference type="EC" id="2.4.2.17" evidence="4 11"/>
<dbReference type="AlphaFoldDB" id="A0AA42B9F9"/>
<comment type="activity regulation">
    <text evidence="11">Feedback inhibited by histidine.</text>
</comment>
<evidence type="ECO:0000256" key="5">
    <source>
        <dbReference type="ARBA" id="ARBA00020998"/>
    </source>
</evidence>
<evidence type="ECO:0000256" key="2">
    <source>
        <dbReference type="ARBA" id="ARBA00004667"/>
    </source>
</evidence>
<dbReference type="PANTHER" id="PTHR21403">
    <property type="entry name" value="ATP PHOSPHORIBOSYLTRANSFERASE ATP-PRTASE"/>
    <property type="match status" value="1"/>
</dbReference>
<dbReference type="PANTHER" id="PTHR21403:SF8">
    <property type="entry name" value="ATP PHOSPHORIBOSYLTRANSFERASE"/>
    <property type="match status" value="1"/>
</dbReference>
<evidence type="ECO:0000256" key="10">
    <source>
        <dbReference type="ARBA" id="ARBA00024861"/>
    </source>
</evidence>
<comment type="catalytic activity">
    <reaction evidence="1 11">
        <text>1-(5-phospho-beta-D-ribosyl)-ATP + diphosphate = 5-phospho-alpha-D-ribose 1-diphosphate + ATP</text>
        <dbReference type="Rhea" id="RHEA:18473"/>
        <dbReference type="ChEBI" id="CHEBI:30616"/>
        <dbReference type="ChEBI" id="CHEBI:33019"/>
        <dbReference type="ChEBI" id="CHEBI:58017"/>
        <dbReference type="ChEBI" id="CHEBI:73183"/>
        <dbReference type="EC" id="2.4.2.17"/>
    </reaction>
</comment>
<evidence type="ECO:0000259" key="12">
    <source>
        <dbReference type="Pfam" id="PF01634"/>
    </source>
</evidence>
<evidence type="ECO:0000256" key="8">
    <source>
        <dbReference type="ARBA" id="ARBA00022679"/>
    </source>
</evidence>
<dbReference type="InterPro" id="IPR013820">
    <property type="entry name" value="ATP_PRibTrfase_cat"/>
</dbReference>
<gene>
    <name evidence="11 14" type="primary">hisG</name>
    <name evidence="14" type="ORF">NET02_03740</name>
</gene>
<evidence type="ECO:0000259" key="13">
    <source>
        <dbReference type="Pfam" id="PF08029"/>
    </source>
</evidence>
<comment type="caution">
    <text evidence="14">The sequence shown here is derived from an EMBL/GenBank/DDBJ whole genome shotgun (WGS) entry which is preliminary data.</text>
</comment>
<dbReference type="NCBIfam" id="TIGR03455">
    <property type="entry name" value="HisG_C-term"/>
    <property type="match status" value="1"/>
</dbReference>
<dbReference type="HAMAP" id="MF_00079">
    <property type="entry name" value="HisG_Long"/>
    <property type="match status" value="1"/>
</dbReference>
<comment type="subcellular location">
    <subcellularLocation>
        <location evidence="11">Cytoplasm</location>
    </subcellularLocation>
</comment>
<keyword evidence="11" id="KW-0460">Magnesium</keyword>
<dbReference type="RefSeq" id="WP_284056030.1">
    <property type="nucleotide sequence ID" value="NZ_JAMSLR010000002.1"/>
</dbReference>
<comment type="similarity">
    <text evidence="3 11">Belongs to the ATP phosphoribosyltransferase family. Long subfamily.</text>
</comment>
<keyword evidence="6 11" id="KW-0028">Amino-acid biosynthesis</keyword>
<dbReference type="Pfam" id="PF01634">
    <property type="entry name" value="HisG"/>
    <property type="match status" value="1"/>
</dbReference>
<dbReference type="InterPro" id="IPR013115">
    <property type="entry name" value="HisG_C"/>
</dbReference>
<comment type="function">
    <text evidence="10 11">Catalyzes the condensation of ATP and 5-phosphoribose 1-diphosphate to form N'-(5'-phosphoribosyl)-ATP (PR-ATP). Has a crucial role in the pathway because the rate of histidine biosynthesis seems to be controlled primarily by regulation of HisG enzymatic activity.</text>
</comment>
<dbReference type="InterPro" id="IPR011322">
    <property type="entry name" value="N-reg_PII-like_a/b"/>
</dbReference>
<dbReference type="InterPro" id="IPR001348">
    <property type="entry name" value="ATP_PRibTrfase_HisG"/>
</dbReference>
<keyword evidence="15" id="KW-1185">Reference proteome</keyword>
<dbReference type="NCBIfam" id="TIGR00070">
    <property type="entry name" value="hisG"/>
    <property type="match status" value="1"/>
</dbReference>
<protein>
    <recommendedName>
        <fullName evidence="5 11">ATP phosphoribosyltransferase</fullName>
        <shortName evidence="11">ATP-PRT</shortName>
        <shortName evidence="11">ATP-PRTase</shortName>
        <ecNumber evidence="4 11">2.4.2.17</ecNumber>
    </recommendedName>
</protein>
<sequence>MSEPLRLAISSKGSYEEETLRFLESAGLGIWRPNPRQYVGRVSGLPGVEVLFQRTADIIHKVADGSADLGITGYDLVAEHAGDDPNVIVVIDDLGFRRCELVLAVPEGWLDITTMADLADLSIDFKRSGRSLRVATKFPNLTRDFLYRHGVNYFTLVDSHGALEVAPALGHADIISDLTETGVTLRENRLRVLEGGVILRAQACLIASRRGLRAAPTKLERARAIVELIEARLRTRRYRVVTANVRGASEEDVARHVTAQGATAGERGPTIARVYPKAGDSSGGWYEVTIIVPSDLLLAAVDHLRRAGSSGITVSSPDYVFDSCSEAFERLCAALREEA</sequence>
<evidence type="ECO:0000256" key="3">
    <source>
        <dbReference type="ARBA" id="ARBA00007955"/>
    </source>
</evidence>
<keyword evidence="9 11" id="KW-0368">Histidine biosynthesis</keyword>
<evidence type="ECO:0000313" key="15">
    <source>
        <dbReference type="Proteomes" id="UP001165306"/>
    </source>
</evidence>
<keyword evidence="11" id="KW-0479">Metal-binding</keyword>
<dbReference type="SUPFAM" id="SSF54913">
    <property type="entry name" value="GlnB-like"/>
    <property type="match status" value="1"/>
</dbReference>
<evidence type="ECO:0000256" key="1">
    <source>
        <dbReference type="ARBA" id="ARBA00000915"/>
    </source>
</evidence>
<dbReference type="InterPro" id="IPR018198">
    <property type="entry name" value="ATP_PRibTrfase_CS"/>
</dbReference>
<proteinExistence type="inferred from homology"/>